<dbReference type="Gene3D" id="3.30.200.20">
    <property type="entry name" value="Phosphorylase Kinase, domain 1"/>
    <property type="match status" value="1"/>
</dbReference>
<keyword evidence="2" id="KW-0723">Serine/threonine-protein kinase</keyword>
<dbReference type="InterPro" id="IPR000719">
    <property type="entry name" value="Prot_kinase_dom"/>
</dbReference>
<dbReference type="PROSITE" id="PS50011">
    <property type="entry name" value="PROTEIN_KINASE_DOM"/>
    <property type="match status" value="1"/>
</dbReference>
<evidence type="ECO:0000259" key="9">
    <source>
        <dbReference type="PROSITE" id="PS50011"/>
    </source>
</evidence>
<dbReference type="GO" id="GO:0050684">
    <property type="term" value="P:regulation of mRNA processing"/>
    <property type="evidence" value="ECO:0007669"/>
    <property type="project" value="TreeGrafter"/>
</dbReference>
<organism evidence="10 11">
    <name type="scientific">Penicillium salamii</name>
    <dbReference type="NCBI Taxonomy" id="1612424"/>
    <lineage>
        <taxon>Eukaryota</taxon>
        <taxon>Fungi</taxon>
        <taxon>Dikarya</taxon>
        <taxon>Ascomycota</taxon>
        <taxon>Pezizomycotina</taxon>
        <taxon>Eurotiomycetes</taxon>
        <taxon>Eurotiomycetidae</taxon>
        <taxon>Eurotiales</taxon>
        <taxon>Aspergillaceae</taxon>
        <taxon>Penicillium</taxon>
    </lineage>
</organism>
<dbReference type="Proteomes" id="UP001152646">
    <property type="component" value="Unassembled WGS sequence"/>
</dbReference>
<proteinExistence type="predicted"/>
<dbReference type="Pfam" id="PF00069">
    <property type="entry name" value="Pkinase"/>
    <property type="match status" value="1"/>
</dbReference>
<gene>
    <name evidence="10" type="ORF">PSALAMII_LOCUS932</name>
</gene>
<dbReference type="GO" id="GO:0000245">
    <property type="term" value="P:spliceosomal complex assembly"/>
    <property type="evidence" value="ECO:0007669"/>
    <property type="project" value="TreeGrafter"/>
</dbReference>
<dbReference type="SMART" id="SM00220">
    <property type="entry name" value="S_TKc"/>
    <property type="match status" value="1"/>
</dbReference>
<evidence type="ECO:0000313" key="11">
    <source>
        <dbReference type="Proteomes" id="UP001152646"/>
    </source>
</evidence>
<sequence length="430" mass="49252">MSTVELVGQVKPTSPVYLYRASLLPPLYPAYALASRMAQIIRWATNALRKPPSPPMIFPRGGYKTIPPSHVLEEERFEHFRKYYPAHIGEVLNSRYQIVGKLGFGTTSTVWLARDLEGHQYVSLKLYTRDEDNQEEFQIYKQLSQGSSWHPGHSHVRKALDVFTVSSLKGSHACLVQIPTWESFGDLLYRNPSHRFTEDLLEAGLMQILLALDYLHTECKLVHTEIEDESILENFTQAELNNPSPRKIIDGLPIYASRSFDLPKVFGRAVLSDFGSAVQGEERRDHDAQPNIYRSPEVMLKTDWSYPVDIWNVGAMVWDLFEGRRLFYGNDPDGKGYSTRAHLAEVMGVLGPPPLDLLQRGKRSHEFFTSDGKWKQNIQIPTGAGLELTENILDGKNKEMFMAFMRGMLRWRPEDRKTAKELLQDPWLND</sequence>
<dbReference type="InterPro" id="IPR051334">
    <property type="entry name" value="SRPK"/>
</dbReference>
<keyword evidence="3" id="KW-0808">Transferase</keyword>
<dbReference type="Gene3D" id="1.10.510.10">
    <property type="entry name" value="Transferase(Phosphotransferase) domain 1"/>
    <property type="match status" value="1"/>
</dbReference>
<evidence type="ECO:0000256" key="8">
    <source>
        <dbReference type="ARBA" id="ARBA00048679"/>
    </source>
</evidence>
<feature type="domain" description="Protein kinase" evidence="9">
    <location>
        <begin position="96"/>
        <end position="428"/>
    </location>
</feature>
<dbReference type="AlphaFoldDB" id="A0A9W4I917"/>
<dbReference type="GO" id="GO:0005524">
    <property type="term" value="F:ATP binding"/>
    <property type="evidence" value="ECO:0007669"/>
    <property type="project" value="UniProtKB-KW"/>
</dbReference>
<evidence type="ECO:0000256" key="4">
    <source>
        <dbReference type="ARBA" id="ARBA00022741"/>
    </source>
</evidence>
<dbReference type="GO" id="GO:0005737">
    <property type="term" value="C:cytoplasm"/>
    <property type="evidence" value="ECO:0007669"/>
    <property type="project" value="TreeGrafter"/>
</dbReference>
<dbReference type="SUPFAM" id="SSF56112">
    <property type="entry name" value="Protein kinase-like (PK-like)"/>
    <property type="match status" value="1"/>
</dbReference>
<dbReference type="OrthoDB" id="5979581at2759"/>
<evidence type="ECO:0000313" key="10">
    <source>
        <dbReference type="EMBL" id="CAG8258171.1"/>
    </source>
</evidence>
<dbReference type="EC" id="2.7.11.1" evidence="1"/>
<dbReference type="PANTHER" id="PTHR47634">
    <property type="entry name" value="PROTEIN KINASE DOMAIN-CONTAINING PROTEIN-RELATED"/>
    <property type="match status" value="1"/>
</dbReference>
<reference evidence="10" key="1">
    <citation type="submission" date="2021-07" db="EMBL/GenBank/DDBJ databases">
        <authorList>
            <person name="Branca A.L. A."/>
        </authorList>
    </citation>
    <scope>NUCLEOTIDE SEQUENCE</scope>
</reference>
<comment type="catalytic activity">
    <reaction evidence="8">
        <text>L-seryl-[protein] + ATP = O-phospho-L-seryl-[protein] + ADP + H(+)</text>
        <dbReference type="Rhea" id="RHEA:17989"/>
        <dbReference type="Rhea" id="RHEA-COMP:9863"/>
        <dbReference type="Rhea" id="RHEA-COMP:11604"/>
        <dbReference type="ChEBI" id="CHEBI:15378"/>
        <dbReference type="ChEBI" id="CHEBI:29999"/>
        <dbReference type="ChEBI" id="CHEBI:30616"/>
        <dbReference type="ChEBI" id="CHEBI:83421"/>
        <dbReference type="ChEBI" id="CHEBI:456216"/>
        <dbReference type="EC" id="2.7.11.1"/>
    </reaction>
</comment>
<dbReference type="GO" id="GO:0005634">
    <property type="term" value="C:nucleus"/>
    <property type="evidence" value="ECO:0007669"/>
    <property type="project" value="TreeGrafter"/>
</dbReference>
<evidence type="ECO:0000256" key="2">
    <source>
        <dbReference type="ARBA" id="ARBA00022527"/>
    </source>
</evidence>
<evidence type="ECO:0000256" key="3">
    <source>
        <dbReference type="ARBA" id="ARBA00022679"/>
    </source>
</evidence>
<comment type="caution">
    <text evidence="10">The sequence shown here is derived from an EMBL/GenBank/DDBJ whole genome shotgun (WGS) entry which is preliminary data.</text>
</comment>
<keyword evidence="6" id="KW-0067">ATP-binding</keyword>
<dbReference type="InterPro" id="IPR011009">
    <property type="entry name" value="Kinase-like_dom_sf"/>
</dbReference>
<evidence type="ECO:0000256" key="7">
    <source>
        <dbReference type="ARBA" id="ARBA00047899"/>
    </source>
</evidence>
<accession>A0A9W4I917</accession>
<keyword evidence="5" id="KW-0418">Kinase</keyword>
<evidence type="ECO:0000256" key="6">
    <source>
        <dbReference type="ARBA" id="ARBA00022840"/>
    </source>
</evidence>
<evidence type="ECO:0000256" key="5">
    <source>
        <dbReference type="ARBA" id="ARBA00022777"/>
    </source>
</evidence>
<dbReference type="PANTHER" id="PTHR47634:SF9">
    <property type="entry name" value="PROTEIN KINASE DOMAIN-CONTAINING PROTEIN-RELATED"/>
    <property type="match status" value="1"/>
</dbReference>
<keyword evidence="4" id="KW-0547">Nucleotide-binding</keyword>
<comment type="catalytic activity">
    <reaction evidence="7">
        <text>L-threonyl-[protein] + ATP = O-phospho-L-threonyl-[protein] + ADP + H(+)</text>
        <dbReference type="Rhea" id="RHEA:46608"/>
        <dbReference type="Rhea" id="RHEA-COMP:11060"/>
        <dbReference type="Rhea" id="RHEA-COMP:11605"/>
        <dbReference type="ChEBI" id="CHEBI:15378"/>
        <dbReference type="ChEBI" id="CHEBI:30013"/>
        <dbReference type="ChEBI" id="CHEBI:30616"/>
        <dbReference type="ChEBI" id="CHEBI:61977"/>
        <dbReference type="ChEBI" id="CHEBI:456216"/>
        <dbReference type="EC" id="2.7.11.1"/>
    </reaction>
</comment>
<protein>
    <recommendedName>
        <fullName evidence="1">non-specific serine/threonine protein kinase</fullName>
        <ecNumber evidence="1">2.7.11.1</ecNumber>
    </recommendedName>
</protein>
<evidence type="ECO:0000256" key="1">
    <source>
        <dbReference type="ARBA" id="ARBA00012513"/>
    </source>
</evidence>
<name>A0A9W4I917_9EURO</name>
<dbReference type="EMBL" id="CAJVPA010000033">
    <property type="protein sequence ID" value="CAG8258171.1"/>
    <property type="molecule type" value="Genomic_DNA"/>
</dbReference>
<dbReference type="GO" id="GO:0004674">
    <property type="term" value="F:protein serine/threonine kinase activity"/>
    <property type="evidence" value="ECO:0007669"/>
    <property type="project" value="UniProtKB-KW"/>
</dbReference>